<comment type="caution">
    <text evidence="2">The sequence shown here is derived from an EMBL/GenBank/DDBJ whole genome shotgun (WGS) entry which is preliminary data.</text>
</comment>
<organism evidence="2 3">
    <name type="scientific">Helicobacter trogontum</name>
    <dbReference type="NCBI Taxonomy" id="50960"/>
    <lineage>
        <taxon>Bacteria</taxon>
        <taxon>Pseudomonadati</taxon>
        <taxon>Campylobacterota</taxon>
        <taxon>Epsilonproteobacteria</taxon>
        <taxon>Campylobacterales</taxon>
        <taxon>Helicobacteraceae</taxon>
        <taxon>Helicobacter</taxon>
    </lineage>
</organism>
<evidence type="ECO:0000313" key="3">
    <source>
        <dbReference type="Proteomes" id="UP000029861"/>
    </source>
</evidence>
<evidence type="ECO:0000313" key="2">
    <source>
        <dbReference type="EMBL" id="TLD99708.1"/>
    </source>
</evidence>
<proteinExistence type="predicted"/>
<name>A0A4U8TJH4_9HELI</name>
<accession>A0A4U8TJH4</accession>
<dbReference type="EMBL" id="JRPK02000001">
    <property type="protein sequence ID" value="TLD99708.1"/>
    <property type="molecule type" value="Genomic_DNA"/>
</dbReference>
<gene>
    <name evidence="2" type="ORF">LS80_000445</name>
</gene>
<dbReference type="Proteomes" id="UP000029861">
    <property type="component" value="Unassembled WGS sequence"/>
</dbReference>
<dbReference type="Pfam" id="PF01755">
    <property type="entry name" value="Glyco_transf_25"/>
    <property type="match status" value="1"/>
</dbReference>
<dbReference type="AlphaFoldDB" id="A0A4U8TJH4"/>
<feature type="domain" description="Glycosyl transferase family 25" evidence="1">
    <location>
        <begin position="8"/>
        <end position="188"/>
    </location>
</feature>
<sequence>MVGDKLMKIFIINLERSRERKTHMQEKLALLEKNPLFQELGLSYQFFNAVDSKSEGFKEYATMFNPLYCYLWHGRILIDNEIACYASHYNLWEECVRLNEPIIVLEDDIFFEEHFLSALQDIKRTTFSLVRFYTITRSRDKYIYKLDQSNYHYSLKNTNGAQGYYITPLAAKVFLAQQMWDSPVDIYMEHVALHHIDNIIYKPFIVGEDNIAANSTITNTDRGYTPNDRMWGMIPLRYKILKPFYRTYMQIRRALFKLSYKPPHLTYIDQVHNDTKQQSS</sequence>
<dbReference type="InterPro" id="IPR002654">
    <property type="entry name" value="Glyco_trans_25"/>
</dbReference>
<keyword evidence="2" id="KW-0808">Transferase</keyword>
<protein>
    <submittedName>
        <fullName evidence="2">Lipooligosaccharide biosynthesis glycosyltransferase</fullName>
    </submittedName>
</protein>
<dbReference type="GO" id="GO:0016740">
    <property type="term" value="F:transferase activity"/>
    <property type="evidence" value="ECO:0007669"/>
    <property type="project" value="UniProtKB-KW"/>
</dbReference>
<evidence type="ECO:0000259" key="1">
    <source>
        <dbReference type="Pfam" id="PF01755"/>
    </source>
</evidence>
<dbReference type="CDD" id="cd06532">
    <property type="entry name" value="Glyco_transf_25"/>
    <property type="match status" value="1"/>
</dbReference>
<reference evidence="2 3" key="1">
    <citation type="journal article" date="2014" name="Genome Announc.">
        <title>Draft genome sequences of eight enterohepatic helicobacter species isolated from both laboratory and wild rodents.</title>
        <authorList>
            <person name="Sheh A."/>
            <person name="Shen Z."/>
            <person name="Fox J.G."/>
        </authorList>
    </citation>
    <scope>NUCLEOTIDE SEQUENCE [LARGE SCALE GENOMIC DNA]</scope>
    <source>
        <strain evidence="2 3">ATCC 49310</strain>
    </source>
</reference>